<reference evidence="4" key="2">
    <citation type="submission" date="2018-03" db="EMBL/GenBank/DDBJ databases">
        <title>The Triticum urartu genome reveals the dynamic nature of wheat genome evolution.</title>
        <authorList>
            <person name="Ling H."/>
            <person name="Ma B."/>
            <person name="Shi X."/>
            <person name="Liu H."/>
            <person name="Dong L."/>
            <person name="Sun H."/>
            <person name="Cao Y."/>
            <person name="Gao Q."/>
            <person name="Zheng S."/>
            <person name="Li Y."/>
            <person name="Yu Y."/>
            <person name="Du H."/>
            <person name="Qi M."/>
            <person name="Li Y."/>
            <person name="Yu H."/>
            <person name="Cui Y."/>
            <person name="Wang N."/>
            <person name="Chen C."/>
            <person name="Wu H."/>
            <person name="Zhao Y."/>
            <person name="Zhang J."/>
            <person name="Li Y."/>
            <person name="Zhou W."/>
            <person name="Zhang B."/>
            <person name="Hu W."/>
            <person name="Eijk M."/>
            <person name="Tang J."/>
            <person name="Witsenboer H."/>
            <person name="Zhao S."/>
            <person name="Li Z."/>
            <person name="Zhang A."/>
            <person name="Wang D."/>
            <person name="Liang C."/>
        </authorList>
    </citation>
    <scope>NUCLEOTIDE SEQUENCE [LARGE SCALE GENOMIC DNA]</scope>
    <source>
        <strain evidence="4">cv. G1812</strain>
    </source>
</reference>
<proteinExistence type="predicted"/>
<evidence type="ECO:0000259" key="3">
    <source>
        <dbReference type="PROSITE" id="PS50158"/>
    </source>
</evidence>
<evidence type="ECO:0000256" key="1">
    <source>
        <dbReference type="PROSITE-ProRule" id="PRU00047"/>
    </source>
</evidence>
<keyword evidence="1" id="KW-0863">Zinc-finger</keyword>
<sequence length="360" mass="40934">MLVIYLWIKLVEKLPIYSTIQKPIMCRNFLASGFAAALKPDKFTGTYFKRWQTKTTLWLTAMNVFWVTGVSMGTIAPEQEKAFKEATVVFLGAVLSVIGDKLVDAYLHVHVAKDLWEALESKFRAADAGSEMYIIEQFHDYKMVENRPVLEQAHEIICIVKELELLKCELPGKFVAGCIITKLPNSWRNFSTTLKHQRREFSVEDVIGHLSVEQNSRAKDSHGKGAEGTSVANMVNQKNFNSHKPKGKNGVQHNTDFKKKGKKTFKKNKKDEGCFTCGSVEHWANKCPNKYKKSGQDSKSVNMIVGNNENGASGSRVRIDGEWRECFCSWCWHSRSEVYFGNDRAAEERAACPRHQEEPR</sequence>
<accession>A0A8R7TBQ1</accession>
<dbReference type="Pfam" id="PF00098">
    <property type="entry name" value="zf-CCHC"/>
    <property type="match status" value="1"/>
</dbReference>
<reference evidence="4" key="3">
    <citation type="submission" date="2022-06" db="UniProtKB">
        <authorList>
            <consortium name="EnsemblPlants"/>
        </authorList>
    </citation>
    <scope>IDENTIFICATION</scope>
</reference>
<dbReference type="Pfam" id="PF14223">
    <property type="entry name" value="Retrotran_gag_2"/>
    <property type="match status" value="1"/>
</dbReference>
<dbReference type="AlphaFoldDB" id="A0A8R7TBQ1"/>
<protein>
    <recommendedName>
        <fullName evidence="3">CCHC-type domain-containing protein</fullName>
    </recommendedName>
</protein>
<organism evidence="4 5">
    <name type="scientific">Triticum urartu</name>
    <name type="common">Red wild einkorn</name>
    <name type="synonym">Crithodium urartu</name>
    <dbReference type="NCBI Taxonomy" id="4572"/>
    <lineage>
        <taxon>Eukaryota</taxon>
        <taxon>Viridiplantae</taxon>
        <taxon>Streptophyta</taxon>
        <taxon>Embryophyta</taxon>
        <taxon>Tracheophyta</taxon>
        <taxon>Spermatophyta</taxon>
        <taxon>Magnoliopsida</taxon>
        <taxon>Liliopsida</taxon>
        <taxon>Poales</taxon>
        <taxon>Poaceae</taxon>
        <taxon>BOP clade</taxon>
        <taxon>Pooideae</taxon>
        <taxon>Triticodae</taxon>
        <taxon>Triticeae</taxon>
        <taxon>Triticinae</taxon>
        <taxon>Triticum</taxon>
    </lineage>
</organism>
<dbReference type="GO" id="GO:0003676">
    <property type="term" value="F:nucleic acid binding"/>
    <property type="evidence" value="ECO:0007669"/>
    <property type="project" value="InterPro"/>
</dbReference>
<dbReference type="SMART" id="SM00343">
    <property type="entry name" value="ZnF_C2HC"/>
    <property type="match status" value="1"/>
</dbReference>
<dbReference type="Proteomes" id="UP000015106">
    <property type="component" value="Chromosome 2"/>
</dbReference>
<keyword evidence="1" id="KW-0862">Zinc</keyword>
<evidence type="ECO:0000313" key="4">
    <source>
        <dbReference type="EnsemblPlants" id="TuG1812G0200000163.01.T01"/>
    </source>
</evidence>
<dbReference type="PANTHER" id="PTHR47592">
    <property type="entry name" value="PBF68 PROTEIN"/>
    <property type="match status" value="1"/>
</dbReference>
<dbReference type="PANTHER" id="PTHR47592:SF31">
    <property type="entry name" value="ZINC FINGER, CCHC-TYPE-RELATED"/>
    <property type="match status" value="1"/>
</dbReference>
<feature type="domain" description="CCHC-type" evidence="3">
    <location>
        <begin position="274"/>
        <end position="289"/>
    </location>
</feature>
<dbReference type="PROSITE" id="PS50158">
    <property type="entry name" value="ZF_CCHC"/>
    <property type="match status" value="1"/>
</dbReference>
<dbReference type="SUPFAM" id="SSF57756">
    <property type="entry name" value="Retrovirus zinc finger-like domains"/>
    <property type="match status" value="1"/>
</dbReference>
<evidence type="ECO:0000313" key="5">
    <source>
        <dbReference type="Proteomes" id="UP000015106"/>
    </source>
</evidence>
<dbReference type="EnsemblPlants" id="TuG1812G0200000163.01.T01">
    <property type="protein sequence ID" value="TuG1812G0200000163.01.T01"/>
    <property type="gene ID" value="TuG1812G0200000163.01"/>
</dbReference>
<evidence type="ECO:0000256" key="2">
    <source>
        <dbReference type="SAM" id="MobiDB-lite"/>
    </source>
</evidence>
<reference evidence="5" key="1">
    <citation type="journal article" date="2013" name="Nature">
        <title>Draft genome of the wheat A-genome progenitor Triticum urartu.</title>
        <authorList>
            <person name="Ling H.Q."/>
            <person name="Zhao S."/>
            <person name="Liu D."/>
            <person name="Wang J."/>
            <person name="Sun H."/>
            <person name="Zhang C."/>
            <person name="Fan H."/>
            <person name="Li D."/>
            <person name="Dong L."/>
            <person name="Tao Y."/>
            <person name="Gao C."/>
            <person name="Wu H."/>
            <person name="Li Y."/>
            <person name="Cui Y."/>
            <person name="Guo X."/>
            <person name="Zheng S."/>
            <person name="Wang B."/>
            <person name="Yu K."/>
            <person name="Liang Q."/>
            <person name="Yang W."/>
            <person name="Lou X."/>
            <person name="Chen J."/>
            <person name="Feng M."/>
            <person name="Jian J."/>
            <person name="Zhang X."/>
            <person name="Luo G."/>
            <person name="Jiang Y."/>
            <person name="Liu J."/>
            <person name="Wang Z."/>
            <person name="Sha Y."/>
            <person name="Zhang B."/>
            <person name="Wu H."/>
            <person name="Tang D."/>
            <person name="Shen Q."/>
            <person name="Xue P."/>
            <person name="Zou S."/>
            <person name="Wang X."/>
            <person name="Liu X."/>
            <person name="Wang F."/>
            <person name="Yang Y."/>
            <person name="An X."/>
            <person name="Dong Z."/>
            <person name="Zhang K."/>
            <person name="Zhang X."/>
            <person name="Luo M.C."/>
            <person name="Dvorak J."/>
            <person name="Tong Y."/>
            <person name="Wang J."/>
            <person name="Yang H."/>
            <person name="Li Z."/>
            <person name="Wang D."/>
            <person name="Zhang A."/>
            <person name="Wang J."/>
        </authorList>
    </citation>
    <scope>NUCLEOTIDE SEQUENCE</scope>
    <source>
        <strain evidence="5">cv. G1812</strain>
    </source>
</reference>
<feature type="region of interest" description="Disordered" evidence="2">
    <location>
        <begin position="240"/>
        <end position="263"/>
    </location>
</feature>
<keyword evidence="1" id="KW-0479">Metal-binding</keyword>
<name>A0A8R7TBQ1_TRIUA</name>
<keyword evidence="5" id="KW-1185">Reference proteome</keyword>
<dbReference type="InterPro" id="IPR036875">
    <property type="entry name" value="Znf_CCHC_sf"/>
</dbReference>
<dbReference type="GO" id="GO:0008270">
    <property type="term" value="F:zinc ion binding"/>
    <property type="evidence" value="ECO:0007669"/>
    <property type="project" value="UniProtKB-KW"/>
</dbReference>
<dbReference type="InterPro" id="IPR001878">
    <property type="entry name" value="Znf_CCHC"/>
</dbReference>
<dbReference type="Gramene" id="TuG1812G0200000163.01.T01">
    <property type="protein sequence ID" value="TuG1812G0200000163.01.T01"/>
    <property type="gene ID" value="TuG1812G0200000163.01"/>
</dbReference>